<dbReference type="RefSeq" id="WP_260644101.1">
    <property type="nucleotide sequence ID" value="NZ_CP104004.1"/>
</dbReference>
<evidence type="ECO:0000256" key="1">
    <source>
        <dbReference type="SAM" id="MobiDB-lite"/>
    </source>
</evidence>
<dbReference type="KEGG" id="ssai:N0B31_22350"/>
<dbReference type="EMBL" id="CP104004">
    <property type="protein sequence ID" value="UWM56990.1"/>
    <property type="molecule type" value="Genomic_DNA"/>
</dbReference>
<dbReference type="Gene3D" id="1.10.10.10">
    <property type="entry name" value="Winged helix-like DNA-binding domain superfamily/Winged helix DNA-binding domain"/>
    <property type="match status" value="1"/>
</dbReference>
<protein>
    <submittedName>
        <fullName evidence="3">Uncharacterized protein</fullName>
    </submittedName>
</protein>
<gene>
    <name evidence="3" type="ORF">N0B31_21555</name>
    <name evidence="2" type="ORF">N0B31_22350</name>
</gene>
<feature type="compositionally biased region" description="Basic and acidic residues" evidence="1">
    <location>
        <begin position="61"/>
        <end position="74"/>
    </location>
</feature>
<dbReference type="Proteomes" id="UP001057580">
    <property type="component" value="Plasmid unnamed1"/>
</dbReference>
<reference evidence="3" key="1">
    <citation type="submission" date="2022-09" db="EMBL/GenBank/DDBJ databases">
        <title>Diverse halophilic archaea isolated from saline environments.</title>
        <authorList>
            <person name="Cui H.-L."/>
        </authorList>
    </citation>
    <scope>NUCLEOTIDE SEQUENCE</scope>
    <source>
        <strain evidence="3">ZS-35-S2</strain>
        <plasmid evidence="3">unnamed1</plasmid>
    </source>
</reference>
<name>A0A9E7U727_9EURY</name>
<accession>A0A9E7U727</accession>
<evidence type="ECO:0000313" key="2">
    <source>
        <dbReference type="EMBL" id="UWM56990.1"/>
    </source>
</evidence>
<geneLocation type="plasmid" evidence="3 4">
    <name>unnamed1</name>
</geneLocation>
<dbReference type="GeneID" id="74945226"/>
<keyword evidence="4" id="KW-1185">Reference proteome</keyword>
<sequence>MGEITHNTHKIDEESQRLAGELYREGSLTTSDVRELLACKNGKANGKIDQLVRPGFAEAPTPEKKPGEPWPPKEIELTERGRRWVEKHRLHEETPGSVEDRMDAIESRLNRVEERQRQIIRILRGGESAAYPTVPQAVAGVYGINRFLSDSVDEFDGELPDNIERRMKDLEEDLDGL</sequence>
<dbReference type="InterPro" id="IPR036388">
    <property type="entry name" value="WH-like_DNA-bd_sf"/>
</dbReference>
<dbReference type="AlphaFoldDB" id="A0A9E7U727"/>
<dbReference type="EMBL" id="CP104004">
    <property type="protein sequence ID" value="UWM57030.1"/>
    <property type="molecule type" value="Genomic_DNA"/>
</dbReference>
<organism evidence="3 4">
    <name type="scientific">Salinirubellus salinus</name>
    <dbReference type="NCBI Taxonomy" id="1364945"/>
    <lineage>
        <taxon>Archaea</taxon>
        <taxon>Methanobacteriati</taxon>
        <taxon>Methanobacteriota</taxon>
        <taxon>Stenosarchaea group</taxon>
        <taxon>Halobacteria</taxon>
        <taxon>Halobacteriales</taxon>
        <taxon>Natronomonadaceae</taxon>
        <taxon>Salinirubellus</taxon>
    </lineage>
</organism>
<evidence type="ECO:0000313" key="3">
    <source>
        <dbReference type="EMBL" id="UWM57030.1"/>
    </source>
</evidence>
<evidence type="ECO:0000313" key="4">
    <source>
        <dbReference type="Proteomes" id="UP001057580"/>
    </source>
</evidence>
<feature type="region of interest" description="Disordered" evidence="1">
    <location>
        <begin position="50"/>
        <end position="74"/>
    </location>
</feature>
<keyword evidence="3" id="KW-0614">Plasmid</keyword>
<dbReference type="KEGG" id="ssai:N0B31_21555"/>
<proteinExistence type="predicted"/>